<evidence type="ECO:0000313" key="2">
    <source>
        <dbReference type="EMBL" id="KAI9192330.1"/>
    </source>
</evidence>
<keyword evidence="1" id="KW-0812">Transmembrane</keyword>
<dbReference type="EMBL" id="JAJSOW010000004">
    <property type="protein sequence ID" value="KAI9192330.1"/>
    <property type="molecule type" value="Genomic_DNA"/>
</dbReference>
<keyword evidence="3" id="KW-1185">Reference proteome</keyword>
<reference evidence="2" key="2">
    <citation type="submission" date="2023-02" db="EMBL/GenBank/DDBJ databases">
        <authorList>
            <person name="Swenson N.G."/>
            <person name="Wegrzyn J.L."/>
            <person name="Mcevoy S.L."/>
        </authorList>
    </citation>
    <scope>NUCLEOTIDE SEQUENCE</scope>
    <source>
        <strain evidence="2">91603</strain>
        <tissue evidence="2">Leaf</tissue>
    </source>
</reference>
<name>A0AAD5NYF7_ACENE</name>
<protein>
    <recommendedName>
        <fullName evidence="4">Transmembrane protein</fullName>
    </recommendedName>
</protein>
<evidence type="ECO:0000256" key="1">
    <source>
        <dbReference type="SAM" id="Phobius"/>
    </source>
</evidence>
<feature type="transmembrane region" description="Helical" evidence="1">
    <location>
        <begin position="93"/>
        <end position="116"/>
    </location>
</feature>
<sequence>MQLKIHCPKPLPPLFSRARPRLLCSMPCLWRSLISDGQPPISGHFVHLLSRLQWCFLLSPAVSVISFARLAISSGRRSRFTLFLSPRVFLLSSLLVYFFGGANLGIFNFLGSFIFLV</sequence>
<comment type="caution">
    <text evidence="2">The sequence shown here is derived from an EMBL/GenBank/DDBJ whole genome shotgun (WGS) entry which is preliminary data.</text>
</comment>
<organism evidence="2 3">
    <name type="scientific">Acer negundo</name>
    <name type="common">Box elder</name>
    <dbReference type="NCBI Taxonomy" id="4023"/>
    <lineage>
        <taxon>Eukaryota</taxon>
        <taxon>Viridiplantae</taxon>
        <taxon>Streptophyta</taxon>
        <taxon>Embryophyta</taxon>
        <taxon>Tracheophyta</taxon>
        <taxon>Spermatophyta</taxon>
        <taxon>Magnoliopsida</taxon>
        <taxon>eudicotyledons</taxon>
        <taxon>Gunneridae</taxon>
        <taxon>Pentapetalae</taxon>
        <taxon>rosids</taxon>
        <taxon>malvids</taxon>
        <taxon>Sapindales</taxon>
        <taxon>Sapindaceae</taxon>
        <taxon>Hippocastanoideae</taxon>
        <taxon>Acereae</taxon>
        <taxon>Acer</taxon>
    </lineage>
</organism>
<dbReference type="Proteomes" id="UP001064489">
    <property type="component" value="Chromosome 6"/>
</dbReference>
<evidence type="ECO:0008006" key="4">
    <source>
        <dbReference type="Google" id="ProtNLM"/>
    </source>
</evidence>
<keyword evidence="1" id="KW-1133">Transmembrane helix</keyword>
<gene>
    <name evidence="2" type="ORF">LWI28_021348</name>
</gene>
<keyword evidence="1" id="KW-0472">Membrane</keyword>
<feature type="transmembrane region" description="Helical" evidence="1">
    <location>
        <begin position="51"/>
        <end position="72"/>
    </location>
</feature>
<proteinExistence type="predicted"/>
<evidence type="ECO:0000313" key="3">
    <source>
        <dbReference type="Proteomes" id="UP001064489"/>
    </source>
</evidence>
<accession>A0AAD5NYF7</accession>
<dbReference type="AlphaFoldDB" id="A0AAD5NYF7"/>
<reference evidence="2" key="1">
    <citation type="journal article" date="2022" name="Plant J.">
        <title>Strategies of tolerance reflected in two North American maple genomes.</title>
        <authorList>
            <person name="McEvoy S.L."/>
            <person name="Sezen U.U."/>
            <person name="Trouern-Trend A."/>
            <person name="McMahon S.M."/>
            <person name="Schaberg P.G."/>
            <person name="Yang J."/>
            <person name="Wegrzyn J.L."/>
            <person name="Swenson N.G."/>
        </authorList>
    </citation>
    <scope>NUCLEOTIDE SEQUENCE</scope>
    <source>
        <strain evidence="2">91603</strain>
    </source>
</reference>